<feature type="signal peptide" evidence="1">
    <location>
        <begin position="1"/>
        <end position="23"/>
    </location>
</feature>
<evidence type="ECO:0000313" key="3">
    <source>
        <dbReference type="EMBL" id="SEM40955.1"/>
    </source>
</evidence>
<evidence type="ECO:0000313" key="4">
    <source>
        <dbReference type="Proteomes" id="UP000199421"/>
    </source>
</evidence>
<dbReference type="Pfam" id="PF13568">
    <property type="entry name" value="OMP_b-brl_2"/>
    <property type="match status" value="1"/>
</dbReference>
<dbReference type="InterPro" id="IPR025665">
    <property type="entry name" value="Beta-barrel_OMP_2"/>
</dbReference>
<keyword evidence="1" id="KW-0732">Signal</keyword>
<dbReference type="AlphaFoldDB" id="A0A1H7Y4W8"/>
<keyword evidence="4" id="KW-1185">Reference proteome</keyword>
<dbReference type="STRING" id="407022.SAMN05661044_05097"/>
<sequence>MKMFKMFAAALLMMIAVNGVTKAQTDGLTFGIKAGANYANLPSGLKELKEETGKVGFSAGAFARIGHQIFLQPEINFVHFSGEFEHQGKKFDPKFNQLNVPLMVGYKVIDTENLNFRLSIGPDLNYNLSEPNQLKDLDFKKFNLGGVLNAGVDLGSITIDARYSRGFTDLNKGLEQKTGIYTLSVGFKIL</sequence>
<evidence type="ECO:0000259" key="2">
    <source>
        <dbReference type="Pfam" id="PF13568"/>
    </source>
</evidence>
<feature type="domain" description="Outer membrane protein beta-barrel" evidence="2">
    <location>
        <begin position="23"/>
        <end position="170"/>
    </location>
</feature>
<dbReference type="RefSeq" id="WP_093331332.1">
    <property type="nucleotide sequence ID" value="NZ_FOAF01000012.1"/>
</dbReference>
<name>A0A1H7Y4W8_OLID1</name>
<accession>A0A1H7Y4W8</accession>
<proteinExistence type="predicted"/>
<dbReference type="EMBL" id="FOAF01000012">
    <property type="protein sequence ID" value="SEM40955.1"/>
    <property type="molecule type" value="Genomic_DNA"/>
</dbReference>
<reference evidence="4" key="1">
    <citation type="submission" date="2016-10" db="EMBL/GenBank/DDBJ databases">
        <authorList>
            <person name="Varghese N."/>
            <person name="Submissions S."/>
        </authorList>
    </citation>
    <scope>NUCLEOTIDE SEQUENCE [LARGE SCALE GENOMIC DNA]</scope>
    <source>
        <strain evidence="4">DSM 18733</strain>
    </source>
</reference>
<gene>
    <name evidence="3" type="ORF">SAMN05661044_05097</name>
</gene>
<dbReference type="Proteomes" id="UP000199421">
    <property type="component" value="Unassembled WGS sequence"/>
</dbReference>
<feature type="chain" id="PRO_5011548160" evidence="1">
    <location>
        <begin position="24"/>
        <end position="190"/>
    </location>
</feature>
<dbReference type="OrthoDB" id="1001536at2"/>
<evidence type="ECO:0000256" key="1">
    <source>
        <dbReference type="SAM" id="SignalP"/>
    </source>
</evidence>
<protein>
    <submittedName>
        <fullName evidence="3">Outer membrane protein beta-barrel domain-containing protein</fullName>
    </submittedName>
</protein>
<organism evidence="3 4">
    <name type="scientific">Olivibacter domesticus</name>
    <name type="common">Pseudosphingobacterium domesticum</name>
    <dbReference type="NCBI Taxonomy" id="407022"/>
    <lineage>
        <taxon>Bacteria</taxon>
        <taxon>Pseudomonadati</taxon>
        <taxon>Bacteroidota</taxon>
        <taxon>Sphingobacteriia</taxon>
        <taxon>Sphingobacteriales</taxon>
        <taxon>Sphingobacteriaceae</taxon>
        <taxon>Olivibacter</taxon>
    </lineage>
</organism>